<dbReference type="InterPro" id="IPR017946">
    <property type="entry name" value="PLC-like_Pdiesterase_TIM-brl"/>
</dbReference>
<dbReference type="AlphaFoldDB" id="A0AAD4LIS0"/>
<accession>A0AAD4LIS0</accession>
<evidence type="ECO:0008006" key="5">
    <source>
        <dbReference type="Google" id="ProtNLM"/>
    </source>
</evidence>
<evidence type="ECO:0000313" key="3">
    <source>
        <dbReference type="EMBL" id="KAH8988876.1"/>
    </source>
</evidence>
<evidence type="ECO:0000313" key="4">
    <source>
        <dbReference type="Proteomes" id="UP001201163"/>
    </source>
</evidence>
<comment type="caution">
    <text evidence="3">The sequence shown here is derived from an EMBL/GenBank/DDBJ whole genome shotgun (WGS) entry which is preliminary data.</text>
</comment>
<sequence length="314" mass="34134">MTGMLGHILFLTLLVGYIQLAATTPGVFQWIASLEASNSSLLQYPTQLTQNIVPKQIHSHNDYWRDVPLLTALSFGVSSVEADVWLVNETLYVGHDVAALTPNRTFDTLYVRPLLEVLAAQNPKTPFTVNQTVPNGVFDTSPSTSLQLLVDIKTNGTEALPFILKALQPLRSAGYLTTSSNGSLTTSVVTVIGTGNSPLDGVKALEPRDYFFDAPLTQLNDTTLNTTWDATLSPVASTDYGAAVGWSGLTTISDAQRNIITTLVNDAHSRGIKARFWDTPGWPIIARNSVWRELLNDGADWLNADDLEAAANKF</sequence>
<feature type="signal peptide" evidence="2">
    <location>
        <begin position="1"/>
        <end position="23"/>
    </location>
</feature>
<dbReference type="GO" id="GO:0008081">
    <property type="term" value="F:phosphoric diester hydrolase activity"/>
    <property type="evidence" value="ECO:0007669"/>
    <property type="project" value="InterPro"/>
</dbReference>
<dbReference type="PANTHER" id="PTHR31571:SF5">
    <property type="entry name" value="ALTERED INHERITANCE OF MITOCHONDRIA PROTEIN 6"/>
    <property type="match status" value="1"/>
</dbReference>
<keyword evidence="2" id="KW-0732">Signal</keyword>
<dbReference type="InterPro" id="IPR051236">
    <property type="entry name" value="HAT_RTT109-like"/>
</dbReference>
<protein>
    <recommendedName>
        <fullName evidence="5">Altered inheritance of mitochondria protein 6</fullName>
    </recommendedName>
</protein>
<dbReference type="SUPFAM" id="SSF51695">
    <property type="entry name" value="PLC-like phosphodiesterases"/>
    <property type="match status" value="1"/>
</dbReference>
<evidence type="ECO:0000256" key="2">
    <source>
        <dbReference type="SAM" id="SignalP"/>
    </source>
</evidence>
<dbReference type="Proteomes" id="UP001201163">
    <property type="component" value="Unassembled WGS sequence"/>
</dbReference>
<organism evidence="3 4">
    <name type="scientific">Lactarius akahatsu</name>
    <dbReference type="NCBI Taxonomy" id="416441"/>
    <lineage>
        <taxon>Eukaryota</taxon>
        <taxon>Fungi</taxon>
        <taxon>Dikarya</taxon>
        <taxon>Basidiomycota</taxon>
        <taxon>Agaricomycotina</taxon>
        <taxon>Agaricomycetes</taxon>
        <taxon>Russulales</taxon>
        <taxon>Russulaceae</taxon>
        <taxon>Lactarius</taxon>
    </lineage>
</organism>
<proteinExistence type="inferred from homology"/>
<dbReference type="CDD" id="cd08577">
    <property type="entry name" value="PI-PLCc_GDPD_SF_unchar3"/>
    <property type="match status" value="1"/>
</dbReference>
<name>A0AAD4LIS0_9AGAM</name>
<evidence type="ECO:0000256" key="1">
    <source>
        <dbReference type="ARBA" id="ARBA00008858"/>
    </source>
</evidence>
<gene>
    <name evidence="3" type="ORF">EDB92DRAFT_1870420</name>
</gene>
<dbReference type="GO" id="GO:0006629">
    <property type="term" value="P:lipid metabolic process"/>
    <property type="evidence" value="ECO:0007669"/>
    <property type="project" value="InterPro"/>
</dbReference>
<feature type="chain" id="PRO_5042254808" description="Altered inheritance of mitochondria protein 6" evidence="2">
    <location>
        <begin position="24"/>
        <end position="314"/>
    </location>
</feature>
<dbReference type="EMBL" id="JAKELL010000040">
    <property type="protein sequence ID" value="KAH8988876.1"/>
    <property type="molecule type" value="Genomic_DNA"/>
</dbReference>
<comment type="similarity">
    <text evidence="1">Belongs to the AIM6 family.</text>
</comment>
<reference evidence="3" key="1">
    <citation type="submission" date="2022-01" db="EMBL/GenBank/DDBJ databases">
        <title>Comparative genomics reveals a dynamic genome evolution in the ectomycorrhizal milk-cap (Lactarius) mushrooms.</title>
        <authorList>
            <consortium name="DOE Joint Genome Institute"/>
            <person name="Lebreton A."/>
            <person name="Tang N."/>
            <person name="Kuo A."/>
            <person name="LaButti K."/>
            <person name="Drula E."/>
            <person name="Barry K."/>
            <person name="Clum A."/>
            <person name="Lipzen A."/>
            <person name="Mousain D."/>
            <person name="Ng V."/>
            <person name="Wang R."/>
            <person name="Wang X."/>
            <person name="Dai Y."/>
            <person name="Henrissat B."/>
            <person name="Grigoriev I.V."/>
            <person name="Guerin-Laguette A."/>
            <person name="Yu F."/>
            <person name="Martin F.M."/>
        </authorList>
    </citation>
    <scope>NUCLEOTIDE SEQUENCE</scope>
    <source>
        <strain evidence="3">QP</strain>
    </source>
</reference>
<keyword evidence="4" id="KW-1185">Reference proteome</keyword>
<dbReference type="InterPro" id="IPR039559">
    <property type="entry name" value="AIM6_PI-PLC-like_dom"/>
</dbReference>
<dbReference type="PANTHER" id="PTHR31571">
    <property type="entry name" value="ALTERED INHERITANCE OF MITOCHONDRIA PROTEIN 6"/>
    <property type="match status" value="1"/>
</dbReference>